<name>A0AAN7Y9W3_9EURO</name>
<organism evidence="1 2">
    <name type="scientific">Lithohypha guttulata</name>
    <dbReference type="NCBI Taxonomy" id="1690604"/>
    <lineage>
        <taxon>Eukaryota</taxon>
        <taxon>Fungi</taxon>
        <taxon>Dikarya</taxon>
        <taxon>Ascomycota</taxon>
        <taxon>Pezizomycotina</taxon>
        <taxon>Eurotiomycetes</taxon>
        <taxon>Chaetothyriomycetidae</taxon>
        <taxon>Chaetothyriales</taxon>
        <taxon>Trichomeriaceae</taxon>
        <taxon>Lithohypha</taxon>
    </lineage>
</organism>
<dbReference type="EMBL" id="JAVRRJ010000006">
    <property type="protein sequence ID" value="KAK5083973.1"/>
    <property type="molecule type" value="Genomic_DNA"/>
</dbReference>
<protein>
    <submittedName>
        <fullName evidence="1">Uncharacterized protein</fullName>
    </submittedName>
</protein>
<comment type="caution">
    <text evidence="1">The sequence shown here is derived from an EMBL/GenBank/DDBJ whole genome shotgun (WGS) entry which is preliminary data.</text>
</comment>
<dbReference type="Proteomes" id="UP001309876">
    <property type="component" value="Unassembled WGS sequence"/>
</dbReference>
<accession>A0AAN7Y9W3</accession>
<keyword evidence="2" id="KW-1185">Reference proteome</keyword>
<dbReference type="AlphaFoldDB" id="A0AAN7Y9W3"/>
<proteinExistence type="predicted"/>
<evidence type="ECO:0000313" key="1">
    <source>
        <dbReference type="EMBL" id="KAK5083973.1"/>
    </source>
</evidence>
<reference evidence="1 2" key="1">
    <citation type="submission" date="2023-08" db="EMBL/GenBank/DDBJ databases">
        <title>Black Yeasts Isolated from many extreme environments.</title>
        <authorList>
            <person name="Coleine C."/>
            <person name="Stajich J.E."/>
            <person name="Selbmann L."/>
        </authorList>
    </citation>
    <scope>NUCLEOTIDE SEQUENCE [LARGE SCALE GENOMIC DNA]</scope>
    <source>
        <strain evidence="1 2">CCFEE 5910</strain>
    </source>
</reference>
<sequence length="172" mass="19712">MATNVSTNNNNPAGSRNDKETILAQAGHTVALLKALSHDPSFDQNYNAIPASASGYVYLLDFVTRTWREYWPEILSPQQYWDLSLELEDFHGLERDWHAADTAKRLEEMKSKDPSYDKDAWPSMDEEKYSDCIIRNIMAANIPLTPVQQDMMGGRYQYTEELKTACRTIVNQ</sequence>
<evidence type="ECO:0000313" key="2">
    <source>
        <dbReference type="Proteomes" id="UP001309876"/>
    </source>
</evidence>
<gene>
    <name evidence="1" type="ORF">LTR05_006480</name>
</gene>